<feature type="transmembrane region" description="Helical" evidence="1">
    <location>
        <begin position="291"/>
        <end position="308"/>
    </location>
</feature>
<reference evidence="2" key="1">
    <citation type="journal article" date="2021" name="Arch. Microbiol.">
        <title>Methyloradius palustris gen. nov., sp. nov., a methanol-oxidizing bacterium isolated from snow.</title>
        <authorList>
            <person name="Miyadera T."/>
            <person name="Kojima H."/>
            <person name="Fukui M."/>
        </authorList>
    </citation>
    <scope>NUCLEOTIDE SEQUENCE</scope>
    <source>
        <strain evidence="2">Zm11</strain>
    </source>
</reference>
<evidence type="ECO:0008006" key="4">
    <source>
        <dbReference type="Google" id="ProtNLM"/>
    </source>
</evidence>
<protein>
    <recommendedName>
        <fullName evidence="4">Mechanosensitive ion channel protein MscS</fullName>
    </recommendedName>
</protein>
<keyword evidence="1" id="KW-0812">Transmembrane</keyword>
<keyword evidence="1" id="KW-0472">Membrane</keyword>
<keyword evidence="3" id="KW-1185">Reference proteome</keyword>
<feature type="transmembrane region" description="Helical" evidence="1">
    <location>
        <begin position="260"/>
        <end position="279"/>
    </location>
</feature>
<feature type="transmembrane region" description="Helical" evidence="1">
    <location>
        <begin position="189"/>
        <end position="214"/>
    </location>
</feature>
<dbReference type="AlphaFoldDB" id="A0A8D5FZ33"/>
<name>A0A8D5FZ33_9PROT</name>
<evidence type="ECO:0000313" key="2">
    <source>
        <dbReference type="EMBL" id="BCM24737.1"/>
    </source>
</evidence>
<accession>A0A8D5FZ33</accession>
<feature type="transmembrane region" description="Helical" evidence="1">
    <location>
        <begin position="118"/>
        <end position="139"/>
    </location>
</feature>
<gene>
    <name evidence="2" type="ORF">ZMTM_09960</name>
</gene>
<feature type="transmembrane region" description="Helical" evidence="1">
    <location>
        <begin position="235"/>
        <end position="254"/>
    </location>
</feature>
<dbReference type="Proteomes" id="UP000826722">
    <property type="component" value="Chromosome"/>
</dbReference>
<feature type="transmembrane region" description="Helical" evidence="1">
    <location>
        <begin position="51"/>
        <end position="72"/>
    </location>
</feature>
<evidence type="ECO:0000256" key="1">
    <source>
        <dbReference type="SAM" id="Phobius"/>
    </source>
</evidence>
<sequence>MKQKSGLIWPFLLCLVLPLIAAWFAYPATHVPPGYGVFPPEFVQAPPPFNLLVFLAVLAVELVFAVFLLFPTKFGFKPVDSPPAPALIVYPIWFWIGAAFTLFFWWLMWEKVTVFGDLVYYAFTPLWWGFILVLDGLVYKRNQGSSLLSKKPKTVLISAVVSVFGWYFFEYYNYFALGNWYYPNGHMAALPHSTIVFLFLIAYTTVWPAVFEWYTLLNTFPKLVARYSQGPKISIPGNWLIWPALAAIFIMVFYPYPLFWVLWIGPLFVLSGALINQKVWTPFTALAEGNWSPLLLVAIGSLFNGFFWEVWNYGSAHPQTWLQTNPNYWIYDIPYVNVIHIYAEMPLLGYFGYMPFGLLVWIVFIWAGQLFNFDTSLDLSDTKPSLWNKLKALISK</sequence>
<feature type="transmembrane region" description="Helical" evidence="1">
    <location>
        <begin position="84"/>
        <end position="106"/>
    </location>
</feature>
<feature type="transmembrane region" description="Helical" evidence="1">
    <location>
        <begin position="151"/>
        <end position="169"/>
    </location>
</feature>
<dbReference type="RefSeq" id="WP_221765235.1">
    <property type="nucleotide sequence ID" value="NZ_AP024110.1"/>
</dbReference>
<dbReference type="KEGG" id="mpau:ZMTM_09960"/>
<evidence type="ECO:0000313" key="3">
    <source>
        <dbReference type="Proteomes" id="UP000826722"/>
    </source>
</evidence>
<dbReference type="EMBL" id="AP024110">
    <property type="protein sequence ID" value="BCM24737.1"/>
    <property type="molecule type" value="Genomic_DNA"/>
</dbReference>
<feature type="transmembrane region" description="Helical" evidence="1">
    <location>
        <begin position="350"/>
        <end position="371"/>
    </location>
</feature>
<organism evidence="2 3">
    <name type="scientific">Methyloradius palustris</name>
    <dbReference type="NCBI Taxonomy" id="2778876"/>
    <lineage>
        <taxon>Bacteria</taxon>
        <taxon>Pseudomonadati</taxon>
        <taxon>Pseudomonadota</taxon>
        <taxon>Betaproteobacteria</taxon>
        <taxon>Nitrosomonadales</taxon>
        <taxon>Methylophilaceae</taxon>
        <taxon>Methyloradius</taxon>
    </lineage>
</organism>
<keyword evidence="1" id="KW-1133">Transmembrane helix</keyword>
<proteinExistence type="predicted"/>